<organism evidence="3 4">
    <name type="scientific">Chitinophaga parva</name>
    <dbReference type="NCBI Taxonomy" id="2169414"/>
    <lineage>
        <taxon>Bacteria</taxon>
        <taxon>Pseudomonadati</taxon>
        <taxon>Bacteroidota</taxon>
        <taxon>Chitinophagia</taxon>
        <taxon>Chitinophagales</taxon>
        <taxon>Chitinophagaceae</taxon>
        <taxon>Chitinophaga</taxon>
    </lineage>
</organism>
<evidence type="ECO:0000313" key="3">
    <source>
        <dbReference type="EMBL" id="PUZ26013.1"/>
    </source>
</evidence>
<dbReference type="OrthoDB" id="243450at2"/>
<protein>
    <recommendedName>
        <fullName evidence="2">Thiol:disulfide interchange protein DsbD N-terminal domain-containing protein</fullName>
    </recommendedName>
</protein>
<evidence type="ECO:0000256" key="1">
    <source>
        <dbReference type="SAM" id="SignalP"/>
    </source>
</evidence>
<feature type="chain" id="PRO_5015694150" description="Thiol:disulfide interchange protein DsbD N-terminal domain-containing protein" evidence="1">
    <location>
        <begin position="20"/>
        <end position="618"/>
    </location>
</feature>
<dbReference type="AlphaFoldDB" id="A0A2T7BID7"/>
<dbReference type="Gene3D" id="2.60.40.1250">
    <property type="entry name" value="Thiol:disulfide interchange protein DsbD, N-terminal domain"/>
    <property type="match status" value="1"/>
</dbReference>
<dbReference type="Pfam" id="PF11412">
    <property type="entry name" value="DsbD_N"/>
    <property type="match status" value="1"/>
</dbReference>
<dbReference type="Proteomes" id="UP000244450">
    <property type="component" value="Unassembled WGS sequence"/>
</dbReference>
<feature type="domain" description="Thiol:disulfide interchange protein DsbD N-terminal" evidence="2">
    <location>
        <begin position="508"/>
        <end position="615"/>
    </location>
</feature>
<keyword evidence="4" id="KW-1185">Reference proteome</keyword>
<dbReference type="InterPro" id="IPR036929">
    <property type="entry name" value="DsbDN_sf"/>
</dbReference>
<dbReference type="InterPro" id="IPR028250">
    <property type="entry name" value="DsbDN"/>
</dbReference>
<evidence type="ECO:0000313" key="4">
    <source>
        <dbReference type="Proteomes" id="UP000244450"/>
    </source>
</evidence>
<dbReference type="RefSeq" id="WP_108687850.1">
    <property type="nucleotide sequence ID" value="NZ_QCYK01000002.1"/>
</dbReference>
<keyword evidence="1" id="KW-0732">Signal</keyword>
<dbReference type="EMBL" id="QCYK01000002">
    <property type="protein sequence ID" value="PUZ26013.1"/>
    <property type="molecule type" value="Genomic_DNA"/>
</dbReference>
<comment type="caution">
    <text evidence="3">The sequence shown here is derived from an EMBL/GenBank/DDBJ whole genome shotgun (WGS) entry which is preliminary data.</text>
</comment>
<accession>A0A2T7BID7</accession>
<evidence type="ECO:0000259" key="2">
    <source>
        <dbReference type="Pfam" id="PF11412"/>
    </source>
</evidence>
<gene>
    <name evidence="3" type="ORF">DCC81_17365</name>
</gene>
<feature type="signal peptide" evidence="1">
    <location>
        <begin position="1"/>
        <end position="19"/>
    </location>
</feature>
<proteinExistence type="predicted"/>
<sequence length="618" mass="69123">MIRHLLLAAGCLLQTAAMAAAGADSSAHKIHLKVLYVGYDPQRPMPADVTLYSTGKGVVADVYQHRMADFKSFLEQRFDAVQVMDVHDYTTAVSQQADVTILDAGPVNIPPDFDRPTMLLHQLAPNVGMPLRLKFDWYCQCLENDALNIRTGHEIFRTPNAVHLTLETRPTPASFFNGFEGLTTPKTMPMWNVIKRSANASNYVIGMVAHGEGFNDSPDAEVISGGVCLKNAEAVALGRQANYFMWGFSASPSYMTDEAKDVFVNAVVYIKKFDHQHAQMEKVQTVTRTGIDELVYRTDKDLYNKTIISRREGNARLLKFQDSLRAEKAAGKDIGRSGEAMLHMPITNAVQSFEDYIRGFIGDELFAKYGTDTKRIHQYYHDNYEYFYPDGAYSLQLDTDAQSLGISNRKVEILEKCVTLLESSKDTALAMRVLTRYTLKNFKTAPEWRQWLTENKAHFFYTEAGGFKFMVNTLNAAPAATSSATTPETAAPNRADPVLVKAQLRDGAAGKKQVVINATILKGWHIYALVPEASPFIVTEQRLEIPKGTAFDTEWKTSAGVPFEDGMFIYEDQATFTADVDAVKLKKGKVIRCGLYYQVCDNKKCFQPQTKWVDVTVE</sequence>
<reference evidence="3 4" key="1">
    <citation type="submission" date="2018-04" db="EMBL/GenBank/DDBJ databases">
        <title>Chitinophaga fuyangensis sp. nov., isolated from soil in a chemical factory.</title>
        <authorList>
            <person name="Chen K."/>
        </authorList>
    </citation>
    <scope>NUCLEOTIDE SEQUENCE [LARGE SCALE GENOMIC DNA]</scope>
    <source>
        <strain evidence="3 4">LY-1</strain>
    </source>
</reference>
<name>A0A2T7BID7_9BACT</name>